<keyword evidence="2" id="KW-1185">Reference proteome</keyword>
<protein>
    <submittedName>
        <fullName evidence="1">Uncharacterized protein</fullName>
    </submittedName>
</protein>
<accession>A0A1R4HGT3</accession>
<proteinExistence type="predicted"/>
<reference evidence="2" key="1">
    <citation type="submission" date="2017-02" db="EMBL/GenBank/DDBJ databases">
        <authorList>
            <person name="Daims H."/>
        </authorList>
    </citation>
    <scope>NUCLEOTIDE SEQUENCE [LARGE SCALE GENOMIC DNA]</scope>
</reference>
<sequence length="404" mass="44623">MRTLKKQLAAPSTQVVNISEAREVRALCILLVIQAVVSYRSIPRILNLFKSETDCGLAWIPHFTSVINWTLRLGLGLLKQVKPINTPWLAIIDHSIDIGTKKVLVVLRVPVETLSQKGAALQLKDCECIGLKVCEVVNGPSVAMDLATIFNQAGNPKAIIKDGDATLQKGVRLWSKTQEELIPVIADIGHTMANALKNQFEKTVLYQRFTALTTQGANRLRQTDLAFLIPPKLRSKGRFQSISILGKWGDKMLGVFAVTGRAKKGSLLGRLRIAMPGFLLLKPFIQRFATTTIVVSNVMEILKNKGLDQIIQKQVSDYPLLVSSDIIETLFGNFKHVIERSPQADMNRTTLLIPALCGHLDKASITQALSHASHNDYTIRKKRRAFFKGKGKPNSGESKSCVNG</sequence>
<name>A0A1R4HGT3_9GAMM</name>
<evidence type="ECO:0000313" key="1">
    <source>
        <dbReference type="EMBL" id="SJM95456.1"/>
    </source>
</evidence>
<dbReference type="EMBL" id="FUKJ01000420">
    <property type="protein sequence ID" value="SJM95456.1"/>
    <property type="molecule type" value="Genomic_DNA"/>
</dbReference>
<dbReference type="RefSeq" id="WP_179210309.1">
    <property type="nucleotide sequence ID" value="NZ_FUKJ01000420.1"/>
</dbReference>
<gene>
    <name evidence="1" type="ORF">CRENPOLYSF2_560025</name>
</gene>
<evidence type="ECO:0000313" key="2">
    <source>
        <dbReference type="Proteomes" id="UP000195442"/>
    </source>
</evidence>
<dbReference type="Proteomes" id="UP000195442">
    <property type="component" value="Unassembled WGS sequence"/>
</dbReference>
<organism evidence="1 2">
    <name type="scientific">Crenothrix polyspora</name>
    <dbReference type="NCBI Taxonomy" id="360316"/>
    <lineage>
        <taxon>Bacteria</taxon>
        <taxon>Pseudomonadati</taxon>
        <taxon>Pseudomonadota</taxon>
        <taxon>Gammaproteobacteria</taxon>
        <taxon>Methylococcales</taxon>
        <taxon>Crenotrichaceae</taxon>
        <taxon>Crenothrix</taxon>
    </lineage>
</organism>
<dbReference type="AlphaFoldDB" id="A0A1R4HGT3"/>